<accession>A0A0B2BYG1</accession>
<comment type="caution">
    <text evidence="2">The sequence shown here is derived from an EMBL/GenBank/DDBJ whole genome shotgun (WGS) entry which is preliminary data.</text>
</comment>
<keyword evidence="3" id="KW-1185">Reference proteome</keyword>
<name>A0A0B2BYG1_9SPHN</name>
<dbReference type="RefSeq" id="WP_039097335.1">
    <property type="nucleotide sequence ID" value="NZ_JTDN01000002.1"/>
</dbReference>
<keyword evidence="1" id="KW-0812">Transmembrane</keyword>
<proteinExistence type="predicted"/>
<keyword evidence="1" id="KW-0472">Membrane</keyword>
<dbReference type="EMBL" id="JTDN01000002">
    <property type="protein sequence ID" value="KHL24870.1"/>
    <property type="molecule type" value="Genomic_DNA"/>
</dbReference>
<feature type="transmembrane region" description="Helical" evidence="1">
    <location>
        <begin position="12"/>
        <end position="30"/>
    </location>
</feature>
<reference evidence="2 3" key="1">
    <citation type="submission" date="2014-11" db="EMBL/GenBank/DDBJ databases">
        <title>Draft genome sequence of Kirrobacter mercurialis.</title>
        <authorList>
            <person name="Coil D.A."/>
            <person name="Eisen J.A."/>
        </authorList>
    </citation>
    <scope>NUCLEOTIDE SEQUENCE [LARGE SCALE GENOMIC DNA]</scope>
    <source>
        <strain evidence="2 3">Coronado</strain>
    </source>
</reference>
<dbReference type="AlphaFoldDB" id="A0A0B2BYG1"/>
<evidence type="ECO:0000313" key="2">
    <source>
        <dbReference type="EMBL" id="KHL24870.1"/>
    </source>
</evidence>
<gene>
    <name evidence="2" type="ORF">PK98_13385</name>
</gene>
<evidence type="ECO:0000256" key="1">
    <source>
        <dbReference type="SAM" id="Phobius"/>
    </source>
</evidence>
<protein>
    <submittedName>
        <fullName evidence="2">Uncharacterized protein</fullName>
    </submittedName>
</protein>
<sequence>MSVRGGAGPSRAWWGAGAALAGIIALAVFGTDGMWDGGSITPVPTQSAPVGAPSAVAQTQAPPEIGPPKAPALPDAVAAAPDAYVGQWADAAGNRLTVTRTTPERYALVLTNGPAVETYDGVLSDGRVHFVRGIDGDWLQARKGDARCLYLGTGESFCRTG</sequence>
<dbReference type="STRING" id="1572751.PK98_13385"/>
<organism evidence="2 3">
    <name type="scientific">Croceibacterium mercuriale</name>
    <dbReference type="NCBI Taxonomy" id="1572751"/>
    <lineage>
        <taxon>Bacteria</taxon>
        <taxon>Pseudomonadati</taxon>
        <taxon>Pseudomonadota</taxon>
        <taxon>Alphaproteobacteria</taxon>
        <taxon>Sphingomonadales</taxon>
        <taxon>Erythrobacteraceae</taxon>
        <taxon>Croceibacterium</taxon>
    </lineage>
</organism>
<keyword evidence="1" id="KW-1133">Transmembrane helix</keyword>
<evidence type="ECO:0000313" key="3">
    <source>
        <dbReference type="Proteomes" id="UP000030988"/>
    </source>
</evidence>
<dbReference type="Proteomes" id="UP000030988">
    <property type="component" value="Unassembled WGS sequence"/>
</dbReference>